<keyword evidence="2" id="KW-1185">Reference proteome</keyword>
<evidence type="ECO:0008006" key="3">
    <source>
        <dbReference type="Google" id="ProtNLM"/>
    </source>
</evidence>
<dbReference type="Proteomes" id="UP000283063">
    <property type="component" value="Chromosome"/>
</dbReference>
<accession>A0A3T0MXZ0</accession>
<gene>
    <name evidence="1" type="ORF">EBB79_01095</name>
</gene>
<dbReference type="Gene3D" id="3.30.70.100">
    <property type="match status" value="1"/>
</dbReference>
<reference evidence="1 2" key="1">
    <citation type="submission" date="2018-10" db="EMBL/GenBank/DDBJ databases">
        <title>Parasedimentitalea marina sp. nov., a psychrophilic bacterium isolated from deep seawater of the New Britain Trench.</title>
        <authorList>
            <person name="Cao J."/>
        </authorList>
    </citation>
    <scope>NUCLEOTIDE SEQUENCE [LARGE SCALE GENOMIC DNA]</scope>
    <source>
        <strain evidence="1 2">W43</strain>
    </source>
</reference>
<name>A0A3T0MXZ0_9RHOB</name>
<dbReference type="KEGG" id="sedi:EBB79_01095"/>
<dbReference type="RefSeq" id="WP_127747070.1">
    <property type="nucleotide sequence ID" value="NZ_CP033219.1"/>
</dbReference>
<evidence type="ECO:0000313" key="2">
    <source>
        <dbReference type="Proteomes" id="UP000283063"/>
    </source>
</evidence>
<proteinExistence type="predicted"/>
<protein>
    <recommendedName>
        <fullName evidence="3">Antibiotic biosynthesis monooxygenase</fullName>
    </recommendedName>
</protein>
<sequence>MRGITITYKYNGNEEDWQTAVSDFIAAIDSDPEVVGKFTYQVATADDDETRFHWGRWDSAETLAHVQSQKYFNTFAGKVRDFAGGTPSATGHDILHKTNGW</sequence>
<evidence type="ECO:0000313" key="1">
    <source>
        <dbReference type="EMBL" id="AZV76628.1"/>
    </source>
</evidence>
<organism evidence="1 2">
    <name type="scientific">Parasedimentitalea marina</name>
    <dbReference type="NCBI Taxonomy" id="2483033"/>
    <lineage>
        <taxon>Bacteria</taxon>
        <taxon>Pseudomonadati</taxon>
        <taxon>Pseudomonadota</taxon>
        <taxon>Alphaproteobacteria</taxon>
        <taxon>Rhodobacterales</taxon>
        <taxon>Paracoccaceae</taxon>
        <taxon>Parasedimentitalea</taxon>
    </lineage>
</organism>
<dbReference type="OrthoDB" id="7708173at2"/>
<dbReference type="AlphaFoldDB" id="A0A3T0MXZ0"/>
<dbReference type="EMBL" id="CP033219">
    <property type="protein sequence ID" value="AZV76628.1"/>
    <property type="molecule type" value="Genomic_DNA"/>
</dbReference>